<protein>
    <submittedName>
        <fullName evidence="2">Putative phospholipid ABC transporter permease protein MlaE</fullName>
    </submittedName>
</protein>
<keyword evidence="1" id="KW-0812">Transmembrane</keyword>
<feature type="transmembrane region" description="Helical" evidence="1">
    <location>
        <begin position="80"/>
        <end position="100"/>
    </location>
</feature>
<feature type="transmembrane region" description="Helical" evidence="1">
    <location>
        <begin position="210"/>
        <end position="242"/>
    </location>
</feature>
<dbReference type="Pfam" id="PF02405">
    <property type="entry name" value="MlaE"/>
    <property type="match status" value="1"/>
</dbReference>
<keyword evidence="3" id="KW-1185">Reference proteome</keyword>
<dbReference type="AlphaFoldDB" id="A0A518HNQ4"/>
<name>A0A518HNQ4_9BACT</name>
<gene>
    <name evidence="2" type="primary">mlaE_1</name>
    <name evidence="2" type="ORF">Enr13x_23210</name>
</gene>
<organism evidence="2 3">
    <name type="scientific">Stieleria neptunia</name>
    <dbReference type="NCBI Taxonomy" id="2527979"/>
    <lineage>
        <taxon>Bacteria</taxon>
        <taxon>Pseudomonadati</taxon>
        <taxon>Planctomycetota</taxon>
        <taxon>Planctomycetia</taxon>
        <taxon>Pirellulales</taxon>
        <taxon>Pirellulaceae</taxon>
        <taxon>Stieleria</taxon>
    </lineage>
</organism>
<feature type="transmembrane region" description="Helical" evidence="1">
    <location>
        <begin position="303"/>
        <end position="321"/>
    </location>
</feature>
<evidence type="ECO:0000313" key="2">
    <source>
        <dbReference type="EMBL" id="QDV42474.1"/>
    </source>
</evidence>
<accession>A0A518HNQ4</accession>
<dbReference type="Proteomes" id="UP000319004">
    <property type="component" value="Chromosome"/>
</dbReference>
<evidence type="ECO:0000256" key="1">
    <source>
        <dbReference type="SAM" id="Phobius"/>
    </source>
</evidence>
<dbReference type="KEGG" id="snep:Enr13x_23210"/>
<dbReference type="EMBL" id="CP037423">
    <property type="protein sequence ID" value="QDV42474.1"/>
    <property type="molecule type" value="Genomic_DNA"/>
</dbReference>
<dbReference type="InterPro" id="IPR030802">
    <property type="entry name" value="Permease_MalE"/>
</dbReference>
<dbReference type="PANTHER" id="PTHR30188">
    <property type="entry name" value="ABC TRANSPORTER PERMEASE PROTEIN-RELATED"/>
    <property type="match status" value="1"/>
</dbReference>
<proteinExistence type="predicted"/>
<keyword evidence="1" id="KW-0472">Membrane</keyword>
<dbReference type="GO" id="GO:0005548">
    <property type="term" value="F:phospholipid transporter activity"/>
    <property type="evidence" value="ECO:0007669"/>
    <property type="project" value="TreeGrafter"/>
</dbReference>
<dbReference type="PANTHER" id="PTHR30188:SF4">
    <property type="entry name" value="PROTEIN TRIGALACTOSYLDIACYLGLYCEROL 1, CHLOROPLASTIC"/>
    <property type="match status" value="1"/>
</dbReference>
<evidence type="ECO:0000313" key="3">
    <source>
        <dbReference type="Proteomes" id="UP000319004"/>
    </source>
</evidence>
<reference evidence="2 3" key="1">
    <citation type="submission" date="2019-03" db="EMBL/GenBank/DDBJ databases">
        <title>Deep-cultivation of Planctomycetes and their phenomic and genomic characterization uncovers novel biology.</title>
        <authorList>
            <person name="Wiegand S."/>
            <person name="Jogler M."/>
            <person name="Boedeker C."/>
            <person name="Pinto D."/>
            <person name="Vollmers J."/>
            <person name="Rivas-Marin E."/>
            <person name="Kohn T."/>
            <person name="Peeters S.H."/>
            <person name="Heuer A."/>
            <person name="Rast P."/>
            <person name="Oberbeckmann S."/>
            <person name="Bunk B."/>
            <person name="Jeske O."/>
            <person name="Meyerdierks A."/>
            <person name="Storesund J.E."/>
            <person name="Kallscheuer N."/>
            <person name="Luecker S."/>
            <person name="Lage O.M."/>
            <person name="Pohl T."/>
            <person name="Merkel B.J."/>
            <person name="Hornburger P."/>
            <person name="Mueller R.-W."/>
            <person name="Bruemmer F."/>
            <person name="Labrenz M."/>
            <person name="Spormann A.M."/>
            <person name="Op den Camp H."/>
            <person name="Overmann J."/>
            <person name="Amann R."/>
            <person name="Jetten M.S.M."/>
            <person name="Mascher T."/>
            <person name="Medema M.H."/>
            <person name="Devos D.P."/>
            <person name="Kaster A.-K."/>
            <person name="Ovreas L."/>
            <person name="Rohde M."/>
            <person name="Galperin M.Y."/>
            <person name="Jogler C."/>
        </authorList>
    </citation>
    <scope>NUCLEOTIDE SEQUENCE [LARGE SCALE GENOMIC DNA]</scope>
    <source>
        <strain evidence="2 3">Enr13</strain>
    </source>
</reference>
<dbReference type="GO" id="GO:0043190">
    <property type="term" value="C:ATP-binding cassette (ABC) transporter complex"/>
    <property type="evidence" value="ECO:0007669"/>
    <property type="project" value="InterPro"/>
</dbReference>
<sequence>MGWQPLQRFAGEWRCGSVDCENESNFVRSRVPPSFTVFRSSVQSLHLVRLAVARATGWVWHWTGSVGDLFFDRFGRLSSIASVLWASLALAVHPGSWTYAVRNVFSKQVLFTAVDAIPAALRFGGAVGVLLIVQAAMWIDAAGVSTELVAPILWRSIVREIAPLLACLVVIGRSGIAISTELATMRANGEVEVLDSLGIDPMTFLVMPRVLAVMISVFCLAIITAVTMVVTGYAVGFVMNAIHTSWNEFYGEIAGNFELSDLTFFLSKTMVAGGFAGAICCLEGVNARGSMTDVPRIASRAGIRALTAVFAVSAILSILFYNKILVFQFG</sequence>
<keyword evidence="1" id="KW-1133">Transmembrane helix</keyword>
<feature type="transmembrane region" description="Helical" evidence="1">
    <location>
        <begin position="120"/>
        <end position="139"/>
    </location>
</feature>
<feature type="transmembrane region" description="Helical" evidence="1">
    <location>
        <begin position="262"/>
        <end position="282"/>
    </location>
</feature>